<comment type="caution">
    <text evidence="1">The sequence shown here is derived from an EMBL/GenBank/DDBJ whole genome shotgun (WGS) entry which is preliminary data.</text>
</comment>
<sequence length="46" mass="4887">MTVLGQPYWNDGQADIYQEDARKVLTGMPTGLVDCIVTSPVSGGMA</sequence>
<organism evidence="1 2">
    <name type="scientific">Nonomuraea cypriaca</name>
    <dbReference type="NCBI Taxonomy" id="1187855"/>
    <lineage>
        <taxon>Bacteria</taxon>
        <taxon>Bacillati</taxon>
        <taxon>Actinomycetota</taxon>
        <taxon>Actinomycetes</taxon>
        <taxon>Streptosporangiales</taxon>
        <taxon>Streptosporangiaceae</taxon>
        <taxon>Nonomuraea</taxon>
    </lineage>
</organism>
<gene>
    <name evidence="1" type="ORF">ITP53_17385</name>
</gene>
<proteinExistence type="predicted"/>
<dbReference type="InterPro" id="IPR029063">
    <property type="entry name" value="SAM-dependent_MTases_sf"/>
</dbReference>
<name>A0A931EYM6_9ACTN</name>
<dbReference type="RefSeq" id="WP_195896438.1">
    <property type="nucleotide sequence ID" value="NZ_JADOGI010000046.1"/>
</dbReference>
<dbReference type="Proteomes" id="UP000605361">
    <property type="component" value="Unassembled WGS sequence"/>
</dbReference>
<dbReference type="Gene3D" id="3.40.50.150">
    <property type="entry name" value="Vaccinia Virus protein VP39"/>
    <property type="match status" value="1"/>
</dbReference>
<dbReference type="EMBL" id="JADOGI010000046">
    <property type="protein sequence ID" value="MBF8187475.1"/>
    <property type="molecule type" value="Genomic_DNA"/>
</dbReference>
<accession>A0A931EYM6</accession>
<reference evidence="1" key="1">
    <citation type="submission" date="2020-11" db="EMBL/GenBank/DDBJ databases">
        <title>Whole-genome analyses of Nonomuraea sp. K274.</title>
        <authorList>
            <person name="Veyisoglu A."/>
        </authorList>
    </citation>
    <scope>NUCLEOTIDE SEQUENCE</scope>
    <source>
        <strain evidence="1">K274</strain>
    </source>
</reference>
<protein>
    <submittedName>
        <fullName evidence="1">Uncharacterized protein</fullName>
    </submittedName>
</protein>
<keyword evidence="2" id="KW-1185">Reference proteome</keyword>
<evidence type="ECO:0000313" key="1">
    <source>
        <dbReference type="EMBL" id="MBF8187475.1"/>
    </source>
</evidence>
<dbReference type="AlphaFoldDB" id="A0A931EYM6"/>
<evidence type="ECO:0000313" key="2">
    <source>
        <dbReference type="Proteomes" id="UP000605361"/>
    </source>
</evidence>